<dbReference type="eggNOG" id="KOG1843">
    <property type="taxonomic scope" value="Eukaryota"/>
</dbReference>
<name>A0A0C4DPL5_MAGP6</name>
<feature type="compositionally biased region" description="Polar residues" evidence="1">
    <location>
        <begin position="731"/>
        <end position="752"/>
    </location>
</feature>
<feature type="compositionally biased region" description="Polar residues" evidence="1">
    <location>
        <begin position="338"/>
        <end position="354"/>
    </location>
</feature>
<accession>A0A0C4DPL5</accession>
<dbReference type="CDD" id="cd11524">
    <property type="entry name" value="SYLF"/>
    <property type="match status" value="1"/>
</dbReference>
<evidence type="ECO:0000313" key="4">
    <source>
        <dbReference type="EnsemblFungi" id="MAPG_01784T0"/>
    </source>
</evidence>
<dbReference type="PANTHER" id="PTHR15629:SF8">
    <property type="entry name" value="DUF500 DOMAIN PROTEIN (AFU_ORTHOLOGUE AFUA_5G07310)"/>
    <property type="match status" value="1"/>
</dbReference>
<feature type="region of interest" description="Disordered" evidence="1">
    <location>
        <begin position="102"/>
        <end position="127"/>
    </location>
</feature>
<dbReference type="InterPro" id="IPR007461">
    <property type="entry name" value="Ysc84_actin-binding"/>
</dbReference>
<evidence type="ECO:0000256" key="1">
    <source>
        <dbReference type="SAM" id="MobiDB-lite"/>
    </source>
</evidence>
<dbReference type="PANTHER" id="PTHR15629">
    <property type="entry name" value="SH3YL1 PROTEIN"/>
    <property type="match status" value="1"/>
</dbReference>
<dbReference type="STRING" id="644358.A0A0C4DPL5"/>
<reference evidence="4" key="5">
    <citation type="submission" date="2015-06" db="UniProtKB">
        <authorList>
            <consortium name="EnsemblFungi"/>
        </authorList>
    </citation>
    <scope>IDENTIFICATION</scope>
    <source>
        <strain evidence="4">ATCC 64411</strain>
    </source>
</reference>
<dbReference type="OrthoDB" id="443981at2759"/>
<feature type="compositionally biased region" description="Acidic residues" evidence="1">
    <location>
        <begin position="545"/>
        <end position="569"/>
    </location>
</feature>
<reference evidence="5" key="1">
    <citation type="submission" date="2010-05" db="EMBL/GenBank/DDBJ databases">
        <title>The genome sequence of Magnaporthe poae strain ATCC 64411.</title>
        <authorList>
            <person name="Ma L.-J."/>
            <person name="Dead R."/>
            <person name="Young S."/>
            <person name="Zeng Q."/>
            <person name="Koehrsen M."/>
            <person name="Alvarado L."/>
            <person name="Berlin A."/>
            <person name="Chapman S.B."/>
            <person name="Chen Z."/>
            <person name="Freedman E."/>
            <person name="Gellesch M."/>
            <person name="Goldberg J."/>
            <person name="Griggs A."/>
            <person name="Gujja S."/>
            <person name="Heilman E.R."/>
            <person name="Heiman D."/>
            <person name="Hepburn T."/>
            <person name="Howarth C."/>
            <person name="Jen D."/>
            <person name="Larson L."/>
            <person name="Mehta T."/>
            <person name="Neiman D."/>
            <person name="Pearson M."/>
            <person name="Roberts A."/>
            <person name="Saif S."/>
            <person name="Shea T."/>
            <person name="Shenoy N."/>
            <person name="Sisk P."/>
            <person name="Stolte C."/>
            <person name="Sykes S."/>
            <person name="Walk T."/>
            <person name="White J."/>
            <person name="Yandava C."/>
            <person name="Haas B."/>
            <person name="Nusbaum C."/>
            <person name="Birren B."/>
        </authorList>
    </citation>
    <scope>NUCLEOTIDE SEQUENCE [LARGE SCALE GENOMIC DNA]</scope>
    <source>
        <strain evidence="5">ATCC 64411 / 73-15</strain>
    </source>
</reference>
<proteinExistence type="predicted"/>
<evidence type="ECO:0000259" key="2">
    <source>
        <dbReference type="Pfam" id="PF04366"/>
    </source>
</evidence>
<dbReference type="InterPro" id="IPR051702">
    <property type="entry name" value="SH3_domain_YSC84-like"/>
</dbReference>
<dbReference type="EMBL" id="ADBL01000438">
    <property type="status" value="NOT_ANNOTATED_CDS"/>
    <property type="molecule type" value="Genomic_DNA"/>
</dbReference>
<feature type="compositionally biased region" description="Polar residues" evidence="1">
    <location>
        <begin position="665"/>
        <end position="683"/>
    </location>
</feature>
<feature type="compositionally biased region" description="Basic and acidic residues" evidence="1">
    <location>
        <begin position="718"/>
        <end position="730"/>
    </location>
</feature>
<gene>
    <name evidence="3" type="ORF">MAPG_01784</name>
</gene>
<dbReference type="AlphaFoldDB" id="A0A0C4DPL5"/>
<protein>
    <recommendedName>
        <fullName evidence="2">Ysc84 actin-binding domain-containing protein</fullName>
    </recommendedName>
</protein>
<keyword evidence="5" id="KW-1185">Reference proteome</keyword>
<evidence type="ECO:0000313" key="5">
    <source>
        <dbReference type="Proteomes" id="UP000011715"/>
    </source>
</evidence>
<dbReference type="VEuPathDB" id="FungiDB:MAPG_01784"/>
<dbReference type="Pfam" id="PF04366">
    <property type="entry name" value="Ysc84"/>
    <property type="match status" value="1"/>
</dbReference>
<feature type="region of interest" description="Disordered" evidence="1">
    <location>
        <begin position="332"/>
        <end position="359"/>
    </location>
</feature>
<dbReference type="GO" id="GO:0035091">
    <property type="term" value="F:phosphatidylinositol binding"/>
    <property type="evidence" value="ECO:0007669"/>
    <property type="project" value="TreeGrafter"/>
</dbReference>
<dbReference type="EnsemblFungi" id="MAPG_01784T0">
    <property type="protein sequence ID" value="MAPG_01784T0"/>
    <property type="gene ID" value="MAPG_01784"/>
</dbReference>
<dbReference type="Proteomes" id="UP000011715">
    <property type="component" value="Unassembled WGS sequence"/>
</dbReference>
<dbReference type="EMBL" id="GL876966">
    <property type="protein sequence ID" value="KLU82715.1"/>
    <property type="molecule type" value="Genomic_DNA"/>
</dbReference>
<dbReference type="OMA" id="TFEFRPN"/>
<reference evidence="4" key="4">
    <citation type="journal article" date="2015" name="G3 (Bethesda)">
        <title>Genome sequences of three phytopathogenic species of the Magnaporthaceae family of fungi.</title>
        <authorList>
            <person name="Okagaki L.H."/>
            <person name="Nunes C.C."/>
            <person name="Sailsbery J."/>
            <person name="Clay B."/>
            <person name="Brown D."/>
            <person name="John T."/>
            <person name="Oh Y."/>
            <person name="Young N."/>
            <person name="Fitzgerald M."/>
            <person name="Haas B.J."/>
            <person name="Zeng Q."/>
            <person name="Young S."/>
            <person name="Adiconis X."/>
            <person name="Fan L."/>
            <person name="Levin J.Z."/>
            <person name="Mitchell T.K."/>
            <person name="Okubara P.A."/>
            <person name="Farman M.L."/>
            <person name="Kohn L.M."/>
            <person name="Birren B."/>
            <person name="Ma L.-J."/>
            <person name="Dean R.A."/>
        </authorList>
    </citation>
    <scope>NUCLEOTIDE SEQUENCE</scope>
    <source>
        <strain evidence="4">ATCC 64411 / 73-15</strain>
    </source>
</reference>
<reference evidence="3" key="2">
    <citation type="submission" date="2010-05" db="EMBL/GenBank/DDBJ databases">
        <title>The Genome Sequence of Magnaporthe poae strain ATCC 64411.</title>
        <authorList>
            <consortium name="The Broad Institute Genome Sequencing Platform"/>
            <consortium name="Broad Institute Genome Sequencing Center for Infectious Disease"/>
            <person name="Ma L.-J."/>
            <person name="Dead R."/>
            <person name="Young S."/>
            <person name="Zeng Q."/>
            <person name="Koehrsen M."/>
            <person name="Alvarado L."/>
            <person name="Berlin A."/>
            <person name="Chapman S.B."/>
            <person name="Chen Z."/>
            <person name="Freedman E."/>
            <person name="Gellesch M."/>
            <person name="Goldberg J."/>
            <person name="Griggs A."/>
            <person name="Gujja S."/>
            <person name="Heilman E.R."/>
            <person name="Heiman D."/>
            <person name="Hepburn T."/>
            <person name="Howarth C."/>
            <person name="Jen D."/>
            <person name="Larson L."/>
            <person name="Mehta T."/>
            <person name="Neiman D."/>
            <person name="Pearson M."/>
            <person name="Roberts A."/>
            <person name="Saif S."/>
            <person name="Shea T."/>
            <person name="Shenoy N."/>
            <person name="Sisk P."/>
            <person name="Stolte C."/>
            <person name="Sykes S."/>
            <person name="Walk T."/>
            <person name="White J."/>
            <person name="Yandava C."/>
            <person name="Haas B."/>
            <person name="Nusbaum C."/>
            <person name="Birren B."/>
        </authorList>
    </citation>
    <scope>NUCLEOTIDE SEQUENCE</scope>
    <source>
        <strain evidence="3">ATCC 64411</strain>
    </source>
</reference>
<feature type="region of interest" description="Disordered" evidence="1">
    <location>
        <begin position="494"/>
        <end position="576"/>
    </location>
</feature>
<feature type="domain" description="Ysc84 actin-binding" evidence="2">
    <location>
        <begin position="185"/>
        <end position="313"/>
    </location>
</feature>
<sequence>MQRMSLLMPSWDRTRSVDGKGNGGALSRVFGWADKTGASRRSTVAPSLGTVSETGKPSQQLVQQSKFGREAYWPSCIEKECEKAARILKSFCTDGFISYEPQDDEETPTITTPPVSPRATARARSSTQTQIMKKIPSRIVQNAVGLAIFSCMRSGLWMSGSGGSGILIARKADGTWSTPSGILLHTAALGFVIGVDIYDCVLVINSVPALEMFTRSRVTLGADVPLTVGPVAPMGLLENDSSKWRDLDNTVLTYLKARGQHRAVKLDGSLVTERGNENEKFYGSSVEVLDVLAGNVRKSVPEIAPLFEAIKAAEGRSDFDINIMQALARQPAPGDATIESTTGTPVSPTKSTFGLPSADDPDPFGVIALEMAGLEIREAGNKNRPVSSQMDYSPSPTSPLFSNFNRQSVDTCLSHSNRGSYMSNRTQATTMTDAFTQTDVGESASPSPCLPNEGDDNKAAASLETASVVPEPEEIDYTKIDLSPLEGLNRRSLDATPVIPAPPAPSVVTVVSRSQPPAPKAEEVPQEPVSDGSAVRDEPMSAPVSDDEEDRDGDADDEDDEDDDEDEPVIFEVATAAQPTRTAIMATQVTQVIQAKGALVTIPKRLAPALPERNPARRSRASRSDYSGDVSALQSPARLSFDSSMKREDRSPSPTAETRLEHGTMETTPTATQSHHRTSSSVYTAEPEMLAAPTTPLPMECSSADDDESVREPQTPRLGDDIRPERHRDTNGTQNDMTLKPNNFNSATIEVV</sequence>
<reference evidence="3" key="3">
    <citation type="submission" date="2011-03" db="EMBL/GenBank/DDBJ databases">
        <title>Annotation of Magnaporthe poae ATCC 64411.</title>
        <authorList>
            <person name="Ma L.-J."/>
            <person name="Dead R."/>
            <person name="Young S.K."/>
            <person name="Zeng Q."/>
            <person name="Gargeya S."/>
            <person name="Fitzgerald M."/>
            <person name="Haas B."/>
            <person name="Abouelleil A."/>
            <person name="Alvarado L."/>
            <person name="Arachchi H.M."/>
            <person name="Berlin A."/>
            <person name="Brown A."/>
            <person name="Chapman S.B."/>
            <person name="Chen Z."/>
            <person name="Dunbar C."/>
            <person name="Freedman E."/>
            <person name="Gearin G."/>
            <person name="Gellesch M."/>
            <person name="Goldberg J."/>
            <person name="Griggs A."/>
            <person name="Gujja S."/>
            <person name="Heiman D."/>
            <person name="Howarth C."/>
            <person name="Larson L."/>
            <person name="Lui A."/>
            <person name="MacDonald P.J.P."/>
            <person name="Mehta T."/>
            <person name="Montmayeur A."/>
            <person name="Murphy C."/>
            <person name="Neiman D."/>
            <person name="Pearson M."/>
            <person name="Priest M."/>
            <person name="Roberts A."/>
            <person name="Saif S."/>
            <person name="Shea T."/>
            <person name="Shenoy N."/>
            <person name="Sisk P."/>
            <person name="Stolte C."/>
            <person name="Sykes S."/>
            <person name="Yandava C."/>
            <person name="Wortman J."/>
            <person name="Nusbaum C."/>
            <person name="Birren B."/>
        </authorList>
    </citation>
    <scope>NUCLEOTIDE SEQUENCE</scope>
    <source>
        <strain evidence="3">ATCC 64411</strain>
    </source>
</reference>
<feature type="region of interest" description="Disordered" evidence="1">
    <location>
        <begin position="603"/>
        <end position="752"/>
    </location>
</feature>
<evidence type="ECO:0000313" key="3">
    <source>
        <dbReference type="EMBL" id="KLU82715.1"/>
    </source>
</evidence>
<organism evidence="4 5">
    <name type="scientific">Magnaporthiopsis poae (strain ATCC 64411 / 73-15)</name>
    <name type="common">Kentucky bluegrass fungus</name>
    <name type="synonym">Magnaporthe poae</name>
    <dbReference type="NCBI Taxonomy" id="644358"/>
    <lineage>
        <taxon>Eukaryota</taxon>
        <taxon>Fungi</taxon>
        <taxon>Dikarya</taxon>
        <taxon>Ascomycota</taxon>
        <taxon>Pezizomycotina</taxon>
        <taxon>Sordariomycetes</taxon>
        <taxon>Sordariomycetidae</taxon>
        <taxon>Magnaporthales</taxon>
        <taxon>Magnaporthaceae</taxon>
        <taxon>Magnaporthiopsis</taxon>
    </lineage>
</organism>